<protein>
    <submittedName>
        <fullName evidence="2">Uncharacterized protein</fullName>
    </submittedName>
</protein>
<proteinExistence type="predicted"/>
<feature type="compositionally biased region" description="Basic and acidic residues" evidence="1">
    <location>
        <begin position="188"/>
        <end position="211"/>
    </location>
</feature>
<dbReference type="EMBL" id="CP064750">
    <property type="protein sequence ID" value="QPC67261.1"/>
    <property type="molecule type" value="Genomic_DNA"/>
</dbReference>
<gene>
    <name evidence="2" type="ORF">HYE67_009492</name>
</gene>
<organism evidence="2 3">
    <name type="scientific">Fusarium culmorum</name>
    <dbReference type="NCBI Taxonomy" id="5516"/>
    <lineage>
        <taxon>Eukaryota</taxon>
        <taxon>Fungi</taxon>
        <taxon>Dikarya</taxon>
        <taxon>Ascomycota</taxon>
        <taxon>Pezizomycotina</taxon>
        <taxon>Sordariomycetes</taxon>
        <taxon>Hypocreomycetidae</taxon>
        <taxon>Hypocreales</taxon>
        <taxon>Nectriaceae</taxon>
        <taxon>Fusarium</taxon>
    </lineage>
</organism>
<feature type="compositionally biased region" description="Basic and acidic residues" evidence="1">
    <location>
        <begin position="227"/>
        <end position="247"/>
    </location>
</feature>
<accession>A0A7S8DET1</accession>
<reference evidence="2" key="1">
    <citation type="submission" date="2020-11" db="EMBL/GenBank/DDBJ databases">
        <title>The chromosome-scale genome resource for two endophytic Fusarium species: F. culmorum and F. pseudograminearum.</title>
        <authorList>
            <person name="Yuan Z."/>
        </authorList>
    </citation>
    <scope>NUCLEOTIDE SEQUENCE</scope>
    <source>
        <strain evidence="2">Class2-1B</strain>
    </source>
</reference>
<evidence type="ECO:0000313" key="2">
    <source>
        <dbReference type="EMBL" id="QPC67261.1"/>
    </source>
</evidence>
<sequence>MHYDFTRQADVVTNFRIGALFPPSSALSEDIDFLLPELLEGILMVYLGTYHAGCYREFKVDRWQRARIADALGLLKAEVHLDEHDDQQFIAALEAIRSKTRVSSAELEILLAEGGASNPNYEPPSPNCKVHERAERDYNLAKCIEYAQRERAERAERERAELAEHERELAERERAELAERERAERLVREGRDYAEYAKNQLTERERERAELARNGPGALQAGLQEINNKRKLDPNSVDYNERQKRQR</sequence>
<feature type="region of interest" description="Disordered" evidence="1">
    <location>
        <begin position="188"/>
        <end position="247"/>
    </location>
</feature>
<evidence type="ECO:0000313" key="3">
    <source>
        <dbReference type="Proteomes" id="UP000663297"/>
    </source>
</evidence>
<name>A0A7S8DET1_FUSCU</name>
<dbReference type="AlphaFoldDB" id="A0A7S8DET1"/>
<dbReference type="Proteomes" id="UP000663297">
    <property type="component" value="Chromosome 4"/>
</dbReference>
<evidence type="ECO:0000256" key="1">
    <source>
        <dbReference type="SAM" id="MobiDB-lite"/>
    </source>
</evidence>